<dbReference type="RefSeq" id="XP_012674076.1">
    <property type="nucleotide sequence ID" value="XM_012818622.3"/>
</dbReference>
<dbReference type="CTD" id="79738"/>
<dbReference type="Pfam" id="PF00118">
    <property type="entry name" value="Cpn60_TCP1"/>
    <property type="match status" value="1"/>
</dbReference>
<name>A0A6P3VL37_CLUHA</name>
<dbReference type="GO" id="GO:0051131">
    <property type="term" value="P:chaperone-mediated protein complex assembly"/>
    <property type="evidence" value="ECO:0007669"/>
    <property type="project" value="InterPro"/>
</dbReference>
<dbReference type="SUPFAM" id="SSF48592">
    <property type="entry name" value="GroEL equatorial domain-like"/>
    <property type="match status" value="1"/>
</dbReference>
<dbReference type="Gene3D" id="1.10.560.10">
    <property type="entry name" value="GroEL-like equatorial domain"/>
    <property type="match status" value="1"/>
</dbReference>
<protein>
    <submittedName>
        <fullName evidence="3">Bardet-Biedl syndrome 10 protein</fullName>
    </submittedName>
</protein>
<dbReference type="GO" id="GO:0005524">
    <property type="term" value="F:ATP binding"/>
    <property type="evidence" value="ECO:0007669"/>
    <property type="project" value="InterPro"/>
</dbReference>
<feature type="compositionally biased region" description="Polar residues" evidence="1">
    <location>
        <begin position="406"/>
        <end position="447"/>
    </location>
</feature>
<dbReference type="Proteomes" id="UP000515152">
    <property type="component" value="Chromosome 3"/>
</dbReference>
<reference evidence="3" key="1">
    <citation type="submission" date="2025-08" db="UniProtKB">
        <authorList>
            <consortium name="RefSeq"/>
        </authorList>
    </citation>
    <scope>IDENTIFICATION</scope>
</reference>
<accession>A0A6P3VL37</accession>
<evidence type="ECO:0000256" key="1">
    <source>
        <dbReference type="SAM" id="MobiDB-lite"/>
    </source>
</evidence>
<sequence>MTGDDSGYVRSTLAVVSALEAVVLRSFGPNGGMVLFTRDTGEVLLTRHGQRILKSLQLEHPIARMVVDCIQAHCTWTADGSKSFLLLLTSLLRRIHAHSKSCREMSNARARQLANQLLCLCHEGLEDVVMRQVALCVSSLYSSSYRGDTLAGLISGYMAGRVGIGQADVLTPIICQFYQKWNVGRGMAEPIRFIHSHFPVLHSTVLGLPIGRSCVQEGLLLGCDWTVFFERKSEEPIRVMAFSDDVFAADEVVSVFENCMYDSHAAGRRLCECLEELGVCVLLSPVKCPDLLLQWARQKQLCVAECVDPPLLDLLCQLSQSRAAPVGRVATVTSVSRVVLGGHRLARVGITPPHTPRPPGEHHVLHPHTLLLCAPGPGPLDQCLNACQGVFTMLRSVCEDEHTLTALKQPQNSPTDQSEKTPLNPVQSHPSTDQSEKTPLNPVQSHPSTDESEKTPLNPVQSHPSTDESEGTLPVLAPSSDQWHTLLCSGHFVPVGGVFEVLLHHFLLSSDWVAEPQVRHLLAESVQSVPRTLYSHKPRLFLQFQASLLDMLRSGPSHKPRSDGLESVSCKLQLLSSVLQCVCKLLSVDRVLHTRSPVNTHSHTTEKSHHEEDED</sequence>
<evidence type="ECO:0000313" key="3">
    <source>
        <dbReference type="RefSeq" id="XP_012674076.1"/>
    </source>
</evidence>
<dbReference type="GeneID" id="105892376"/>
<dbReference type="OrthoDB" id="9393833at2759"/>
<organism evidence="2 3">
    <name type="scientific">Clupea harengus</name>
    <name type="common">Atlantic herring</name>
    <dbReference type="NCBI Taxonomy" id="7950"/>
    <lineage>
        <taxon>Eukaryota</taxon>
        <taxon>Metazoa</taxon>
        <taxon>Chordata</taxon>
        <taxon>Craniata</taxon>
        <taxon>Vertebrata</taxon>
        <taxon>Euteleostomi</taxon>
        <taxon>Actinopterygii</taxon>
        <taxon>Neopterygii</taxon>
        <taxon>Teleostei</taxon>
        <taxon>Clupei</taxon>
        <taxon>Clupeiformes</taxon>
        <taxon>Clupeoidei</taxon>
        <taxon>Clupeidae</taxon>
        <taxon>Clupea</taxon>
    </lineage>
</organism>
<evidence type="ECO:0000313" key="2">
    <source>
        <dbReference type="Proteomes" id="UP000515152"/>
    </source>
</evidence>
<dbReference type="PANTHER" id="PTHR14667:SF2">
    <property type="entry name" value="BARDET-BIEDL SYNDROME 10 PROTEIN"/>
    <property type="match status" value="1"/>
</dbReference>
<dbReference type="KEGG" id="char:105892376"/>
<dbReference type="InterPro" id="IPR042619">
    <property type="entry name" value="BBS10"/>
</dbReference>
<dbReference type="InterPro" id="IPR027413">
    <property type="entry name" value="GROEL-like_equatorial_sf"/>
</dbReference>
<feature type="region of interest" description="Disordered" evidence="1">
    <location>
        <begin position="406"/>
        <end position="476"/>
    </location>
</feature>
<dbReference type="PANTHER" id="PTHR14667">
    <property type="entry name" value="BARDET-BIEDL SYNDROME 10 PROTEIN"/>
    <property type="match status" value="1"/>
</dbReference>
<keyword evidence="2" id="KW-1185">Reference proteome</keyword>
<dbReference type="InterPro" id="IPR002423">
    <property type="entry name" value="Cpn60/GroEL/TCP-1"/>
</dbReference>
<gene>
    <name evidence="3" type="primary">bbs10</name>
</gene>
<proteinExistence type="predicted"/>
<dbReference type="AlphaFoldDB" id="A0A6P3VL37"/>